<protein>
    <submittedName>
        <fullName evidence="1">Uncharacterized protein</fullName>
    </submittedName>
</protein>
<name>A0A2P2PS12_RHIMU</name>
<sequence length="22" mass="2528">MPWCCCNLCLICIALSQSHLIY</sequence>
<reference evidence="1" key="1">
    <citation type="submission" date="2018-02" db="EMBL/GenBank/DDBJ databases">
        <title>Rhizophora mucronata_Transcriptome.</title>
        <authorList>
            <person name="Meera S.P."/>
            <person name="Sreeshan A."/>
            <person name="Augustine A."/>
        </authorList>
    </citation>
    <scope>NUCLEOTIDE SEQUENCE</scope>
    <source>
        <tissue evidence="1">Leaf</tissue>
    </source>
</reference>
<evidence type="ECO:0000313" key="1">
    <source>
        <dbReference type="EMBL" id="MBX57526.1"/>
    </source>
</evidence>
<accession>A0A2P2PS12</accession>
<dbReference type="EMBL" id="GGEC01077042">
    <property type="protein sequence ID" value="MBX57526.1"/>
    <property type="molecule type" value="Transcribed_RNA"/>
</dbReference>
<proteinExistence type="predicted"/>
<dbReference type="AlphaFoldDB" id="A0A2P2PS12"/>
<organism evidence="1">
    <name type="scientific">Rhizophora mucronata</name>
    <name type="common">Asiatic mangrove</name>
    <dbReference type="NCBI Taxonomy" id="61149"/>
    <lineage>
        <taxon>Eukaryota</taxon>
        <taxon>Viridiplantae</taxon>
        <taxon>Streptophyta</taxon>
        <taxon>Embryophyta</taxon>
        <taxon>Tracheophyta</taxon>
        <taxon>Spermatophyta</taxon>
        <taxon>Magnoliopsida</taxon>
        <taxon>eudicotyledons</taxon>
        <taxon>Gunneridae</taxon>
        <taxon>Pentapetalae</taxon>
        <taxon>rosids</taxon>
        <taxon>fabids</taxon>
        <taxon>Malpighiales</taxon>
        <taxon>Rhizophoraceae</taxon>
        <taxon>Rhizophora</taxon>
    </lineage>
</organism>